<dbReference type="Proteomes" id="UP001050975">
    <property type="component" value="Unassembled WGS sequence"/>
</dbReference>
<evidence type="ECO:0008006" key="3">
    <source>
        <dbReference type="Google" id="ProtNLM"/>
    </source>
</evidence>
<sequence length="29" mass="3148">MSRTENNQEIEGIAIIGMAGRFPGAKNLE</sequence>
<gene>
    <name evidence="1" type="ORF">MiSe_24100</name>
</gene>
<accession>A0AAV3X8L1</accession>
<evidence type="ECO:0000313" key="1">
    <source>
        <dbReference type="EMBL" id="GET37656.1"/>
    </source>
</evidence>
<dbReference type="EMBL" id="BLAY01000032">
    <property type="protein sequence ID" value="GET37656.1"/>
    <property type="molecule type" value="Genomic_DNA"/>
</dbReference>
<reference evidence="1" key="1">
    <citation type="submission" date="2019-10" db="EMBL/GenBank/DDBJ databases">
        <title>Draft genome sequece of Microseira wollei NIES-4236.</title>
        <authorList>
            <person name="Yamaguchi H."/>
            <person name="Suzuki S."/>
            <person name="Kawachi M."/>
        </authorList>
    </citation>
    <scope>NUCLEOTIDE SEQUENCE</scope>
    <source>
        <strain evidence="1">NIES-4236</strain>
    </source>
</reference>
<keyword evidence="2" id="KW-1185">Reference proteome</keyword>
<organism evidence="1 2">
    <name type="scientific">Microseira wollei NIES-4236</name>
    <dbReference type="NCBI Taxonomy" id="2530354"/>
    <lineage>
        <taxon>Bacteria</taxon>
        <taxon>Bacillati</taxon>
        <taxon>Cyanobacteriota</taxon>
        <taxon>Cyanophyceae</taxon>
        <taxon>Oscillatoriophycideae</taxon>
        <taxon>Aerosakkonematales</taxon>
        <taxon>Aerosakkonemataceae</taxon>
        <taxon>Microseira</taxon>
    </lineage>
</organism>
<dbReference type="AlphaFoldDB" id="A0AAV3X8L1"/>
<evidence type="ECO:0000313" key="2">
    <source>
        <dbReference type="Proteomes" id="UP001050975"/>
    </source>
</evidence>
<comment type="caution">
    <text evidence="1">The sequence shown here is derived from an EMBL/GenBank/DDBJ whole genome shotgun (WGS) entry which is preliminary data.</text>
</comment>
<name>A0AAV3X8L1_9CYAN</name>
<protein>
    <recommendedName>
        <fullName evidence="3">Beta-ketoacyl synthase N-terminal domain-containing protein</fullName>
    </recommendedName>
</protein>
<proteinExistence type="predicted"/>